<accession>A0A084W2A2</accession>
<reference evidence="2" key="2">
    <citation type="submission" date="2020-05" db="UniProtKB">
        <authorList>
            <consortium name="EnsemblMetazoa"/>
        </authorList>
    </citation>
    <scope>IDENTIFICATION</scope>
</reference>
<name>A0A084W2A2_ANOSI</name>
<organism evidence="1">
    <name type="scientific">Anopheles sinensis</name>
    <name type="common">Mosquito</name>
    <dbReference type="NCBI Taxonomy" id="74873"/>
    <lineage>
        <taxon>Eukaryota</taxon>
        <taxon>Metazoa</taxon>
        <taxon>Ecdysozoa</taxon>
        <taxon>Arthropoda</taxon>
        <taxon>Hexapoda</taxon>
        <taxon>Insecta</taxon>
        <taxon>Pterygota</taxon>
        <taxon>Neoptera</taxon>
        <taxon>Endopterygota</taxon>
        <taxon>Diptera</taxon>
        <taxon>Nematocera</taxon>
        <taxon>Culicoidea</taxon>
        <taxon>Culicidae</taxon>
        <taxon>Anophelinae</taxon>
        <taxon>Anopheles</taxon>
    </lineage>
</organism>
<dbReference type="EMBL" id="ATLV01019565">
    <property type="status" value="NOT_ANNOTATED_CDS"/>
    <property type="molecule type" value="Genomic_DNA"/>
</dbReference>
<protein>
    <submittedName>
        <fullName evidence="1 2">Uncharacterized protein</fullName>
    </submittedName>
</protein>
<evidence type="ECO:0000313" key="2">
    <source>
        <dbReference type="EnsemblMetazoa" id="ASIC012285-PA"/>
    </source>
</evidence>
<reference evidence="1 3" key="1">
    <citation type="journal article" date="2014" name="BMC Genomics">
        <title>Genome sequence of Anopheles sinensis provides insight into genetics basis of mosquito competence for malaria parasites.</title>
        <authorList>
            <person name="Zhou D."/>
            <person name="Zhang D."/>
            <person name="Ding G."/>
            <person name="Shi L."/>
            <person name="Hou Q."/>
            <person name="Ye Y."/>
            <person name="Xu Y."/>
            <person name="Zhou H."/>
            <person name="Xiong C."/>
            <person name="Li S."/>
            <person name="Yu J."/>
            <person name="Hong S."/>
            <person name="Yu X."/>
            <person name="Zou P."/>
            <person name="Chen C."/>
            <person name="Chang X."/>
            <person name="Wang W."/>
            <person name="Lv Y."/>
            <person name="Sun Y."/>
            <person name="Ma L."/>
            <person name="Shen B."/>
            <person name="Zhu C."/>
        </authorList>
    </citation>
    <scope>NUCLEOTIDE SEQUENCE [LARGE SCALE GENOMIC DNA]</scope>
</reference>
<evidence type="ECO:0000313" key="1">
    <source>
        <dbReference type="EMBL" id="KFB44346.1"/>
    </source>
</evidence>
<keyword evidence="3" id="KW-1185">Reference proteome</keyword>
<dbReference type="AlphaFoldDB" id="A0A084W2A2"/>
<evidence type="ECO:0000313" key="3">
    <source>
        <dbReference type="Proteomes" id="UP000030765"/>
    </source>
</evidence>
<dbReference type="Proteomes" id="UP000030765">
    <property type="component" value="Unassembled WGS sequence"/>
</dbReference>
<sequence>MVLHSGSVRRCEGTKTCNKLPAPDERLANILTARLWPKGSGMKRLEQGEE</sequence>
<dbReference type="EMBL" id="KE525275">
    <property type="protein sequence ID" value="KFB44346.1"/>
    <property type="molecule type" value="Genomic_DNA"/>
</dbReference>
<gene>
    <name evidence="1" type="ORF">ZHAS_00012285</name>
</gene>
<proteinExistence type="predicted"/>
<dbReference type="EnsemblMetazoa" id="ASIC012285-RA">
    <property type="protein sequence ID" value="ASIC012285-PA"/>
    <property type="gene ID" value="ASIC012285"/>
</dbReference>
<dbReference type="VEuPathDB" id="VectorBase:ASIC012285"/>